<dbReference type="STRING" id="177437.HRM2_46010"/>
<evidence type="ECO:0000256" key="2">
    <source>
        <dbReference type="ARBA" id="ARBA00022840"/>
    </source>
</evidence>
<dbReference type="InterPro" id="IPR003593">
    <property type="entry name" value="AAA+_ATPase"/>
</dbReference>
<keyword evidence="7" id="KW-1185">Reference proteome</keyword>
<dbReference type="PANTHER" id="PTHR32071:SF113">
    <property type="entry name" value="ALGINATE BIOSYNTHESIS TRANSCRIPTIONAL REGULATORY PROTEIN ALGB"/>
    <property type="match status" value="1"/>
</dbReference>
<dbReference type="InterPro" id="IPR011006">
    <property type="entry name" value="CheY-like_superfamily"/>
</dbReference>
<dbReference type="Gene3D" id="1.10.8.60">
    <property type="match status" value="1"/>
</dbReference>
<dbReference type="GO" id="GO:0000160">
    <property type="term" value="P:phosphorelay signal transduction system"/>
    <property type="evidence" value="ECO:0007669"/>
    <property type="project" value="InterPro"/>
</dbReference>
<dbReference type="PROSITE" id="PS00675">
    <property type="entry name" value="SIGMA54_INTERACT_1"/>
    <property type="match status" value="1"/>
</dbReference>
<dbReference type="RefSeq" id="WP_015906371.1">
    <property type="nucleotide sequence ID" value="NC_012108.1"/>
</dbReference>
<dbReference type="OrthoDB" id="9763792at2"/>
<dbReference type="Pfam" id="PF25601">
    <property type="entry name" value="AAA_lid_14"/>
    <property type="match status" value="1"/>
</dbReference>
<dbReference type="Pfam" id="PF00072">
    <property type="entry name" value="Response_reg"/>
    <property type="match status" value="1"/>
</dbReference>
<dbReference type="InterPro" id="IPR001789">
    <property type="entry name" value="Sig_transdc_resp-reg_receiver"/>
</dbReference>
<feature type="modified residue" description="4-aspartylphosphate" evidence="3">
    <location>
        <position position="52"/>
    </location>
</feature>
<reference evidence="6 7" key="1">
    <citation type="journal article" date="2009" name="Environ. Microbiol.">
        <title>Genome sequence of Desulfobacterium autotrophicum HRM2, a marine sulfate reducer oxidizing organic carbon completely to carbon dioxide.</title>
        <authorList>
            <person name="Strittmatter A.W."/>
            <person name="Liesegang H."/>
            <person name="Rabus R."/>
            <person name="Decker I."/>
            <person name="Amann J."/>
            <person name="Andres S."/>
            <person name="Henne A."/>
            <person name="Fricke W.F."/>
            <person name="Martinez-Arias R."/>
            <person name="Bartels D."/>
            <person name="Goesmann A."/>
            <person name="Krause L."/>
            <person name="Puehler A."/>
            <person name="Klenk H.P."/>
            <person name="Richter M."/>
            <person name="Schuler M."/>
            <person name="Gloeckner F.O."/>
            <person name="Meyerdierks A."/>
            <person name="Gottschalk G."/>
            <person name="Amann R."/>
        </authorList>
    </citation>
    <scope>NUCLEOTIDE SEQUENCE [LARGE SCALE GENOMIC DNA]</scope>
    <source>
        <strain evidence="7">ATCC 43914 / DSM 3382 / HRM2</strain>
    </source>
</reference>
<feature type="domain" description="Sigma-54 factor interaction" evidence="4">
    <location>
        <begin position="141"/>
        <end position="372"/>
    </location>
</feature>
<dbReference type="CDD" id="cd00009">
    <property type="entry name" value="AAA"/>
    <property type="match status" value="1"/>
</dbReference>
<protein>
    <submittedName>
        <fullName evidence="6">NtrC3</fullName>
    </submittedName>
</protein>
<evidence type="ECO:0000256" key="3">
    <source>
        <dbReference type="PROSITE-ProRule" id="PRU00169"/>
    </source>
</evidence>
<dbReference type="PROSITE" id="PS00676">
    <property type="entry name" value="SIGMA54_INTERACT_2"/>
    <property type="match status" value="1"/>
</dbReference>
<name>C0QG78_DESAH</name>
<dbReference type="SUPFAM" id="SSF46689">
    <property type="entry name" value="Homeodomain-like"/>
    <property type="match status" value="1"/>
</dbReference>
<dbReference type="EMBL" id="CP001087">
    <property type="protein sequence ID" value="ACN17657.1"/>
    <property type="molecule type" value="Genomic_DNA"/>
</dbReference>
<feature type="domain" description="Response regulatory" evidence="5">
    <location>
        <begin position="4"/>
        <end position="117"/>
    </location>
</feature>
<sequence>MNYTLFIVDDEKTIREGITAYVEDDYSVFTYATAEEALVDFSKKKPDLILLDIGLPGMNGITALSRFKAVDADLVVIMITAYEDVESVIKCMKQGAWDYIVKPLQMEGLDVTISNALETIRLRREIKDLQEGRIKEEVPCFIGESQVIYDIMTYIEKVAKSPDTPVLILGETGTGKELLASTTHYRSPNFAGPFITVNCAAIPKNLIESELFGYAKGAFSGASASGKMGLIEMADKGTLFLDEVGDLNPDAQAKLLRFMENGEFYRVGSTKKQHVSTRIVSATNRDLEEMIENGEFRADLYFRISVIKIQVPTLNQRQEDVQIFAAHFLKFFNEKFNRNVTGIHRDAMALLRQYQWKGNVRELKNMMERGVLTADGPELTPGDLGLDQTDSTRPEDDELFLDLPPLPADGVDLAAVKEEIDRFYFSRAMELAGGNESQAARLLKMKHHAFRYQYKKLMEEFPPTEA</sequence>
<evidence type="ECO:0000313" key="6">
    <source>
        <dbReference type="EMBL" id="ACN17657.1"/>
    </source>
</evidence>
<dbReference type="Pfam" id="PF00158">
    <property type="entry name" value="Sigma54_activat"/>
    <property type="match status" value="1"/>
</dbReference>
<keyword evidence="2" id="KW-0067">ATP-binding</keyword>
<gene>
    <name evidence="6" type="primary">ntrC3</name>
    <name evidence="6" type="ordered locus">HRM2_46010</name>
</gene>
<dbReference type="AlphaFoldDB" id="C0QG78"/>
<dbReference type="Gene3D" id="3.40.50.300">
    <property type="entry name" value="P-loop containing nucleotide triphosphate hydrolases"/>
    <property type="match status" value="1"/>
</dbReference>
<dbReference type="KEGG" id="dat:HRM2_46010"/>
<dbReference type="GO" id="GO:0006355">
    <property type="term" value="P:regulation of DNA-templated transcription"/>
    <property type="evidence" value="ECO:0007669"/>
    <property type="project" value="InterPro"/>
</dbReference>
<dbReference type="InterPro" id="IPR009057">
    <property type="entry name" value="Homeodomain-like_sf"/>
</dbReference>
<evidence type="ECO:0000259" key="5">
    <source>
        <dbReference type="PROSITE" id="PS50110"/>
    </source>
</evidence>
<dbReference type="InterPro" id="IPR027417">
    <property type="entry name" value="P-loop_NTPase"/>
</dbReference>
<dbReference type="InterPro" id="IPR025662">
    <property type="entry name" value="Sigma_54_int_dom_ATP-bd_1"/>
</dbReference>
<dbReference type="GO" id="GO:0005524">
    <property type="term" value="F:ATP binding"/>
    <property type="evidence" value="ECO:0007669"/>
    <property type="project" value="UniProtKB-KW"/>
</dbReference>
<evidence type="ECO:0000259" key="4">
    <source>
        <dbReference type="PROSITE" id="PS50045"/>
    </source>
</evidence>
<keyword evidence="3" id="KW-0597">Phosphoprotein</keyword>
<dbReference type="SMART" id="SM00382">
    <property type="entry name" value="AAA"/>
    <property type="match status" value="1"/>
</dbReference>
<dbReference type="PROSITE" id="PS50110">
    <property type="entry name" value="RESPONSE_REGULATORY"/>
    <property type="match status" value="1"/>
</dbReference>
<dbReference type="InterPro" id="IPR058031">
    <property type="entry name" value="AAA_lid_NorR"/>
</dbReference>
<dbReference type="SUPFAM" id="SSF52540">
    <property type="entry name" value="P-loop containing nucleoside triphosphate hydrolases"/>
    <property type="match status" value="1"/>
</dbReference>
<evidence type="ECO:0000313" key="7">
    <source>
        <dbReference type="Proteomes" id="UP000000442"/>
    </source>
</evidence>
<dbReference type="Gene3D" id="3.40.50.2300">
    <property type="match status" value="1"/>
</dbReference>
<evidence type="ECO:0000256" key="1">
    <source>
        <dbReference type="ARBA" id="ARBA00022741"/>
    </source>
</evidence>
<dbReference type="PANTHER" id="PTHR32071">
    <property type="entry name" value="TRANSCRIPTIONAL REGULATORY PROTEIN"/>
    <property type="match status" value="1"/>
</dbReference>
<dbReference type="Proteomes" id="UP000000442">
    <property type="component" value="Chromosome"/>
</dbReference>
<dbReference type="SUPFAM" id="SSF52172">
    <property type="entry name" value="CheY-like"/>
    <property type="match status" value="1"/>
</dbReference>
<accession>C0QG78</accession>
<keyword evidence="1" id="KW-0547">Nucleotide-binding</keyword>
<dbReference type="HOGENOM" id="CLU_000445_0_6_7"/>
<dbReference type="eggNOG" id="COG2204">
    <property type="taxonomic scope" value="Bacteria"/>
</dbReference>
<dbReference type="SMART" id="SM00448">
    <property type="entry name" value="REC"/>
    <property type="match status" value="1"/>
</dbReference>
<dbReference type="PROSITE" id="PS50045">
    <property type="entry name" value="SIGMA54_INTERACT_4"/>
    <property type="match status" value="1"/>
</dbReference>
<dbReference type="FunFam" id="3.40.50.300:FF:000006">
    <property type="entry name" value="DNA-binding transcriptional regulator NtrC"/>
    <property type="match status" value="1"/>
</dbReference>
<organism evidence="6 7">
    <name type="scientific">Desulforapulum autotrophicum (strain ATCC 43914 / DSM 3382 / VKM B-1955 / HRM2)</name>
    <name type="common">Desulfobacterium autotrophicum</name>
    <dbReference type="NCBI Taxonomy" id="177437"/>
    <lineage>
        <taxon>Bacteria</taxon>
        <taxon>Pseudomonadati</taxon>
        <taxon>Thermodesulfobacteriota</taxon>
        <taxon>Desulfobacteria</taxon>
        <taxon>Desulfobacterales</taxon>
        <taxon>Desulfobacteraceae</taxon>
        <taxon>Desulforapulum</taxon>
    </lineage>
</organism>
<proteinExistence type="predicted"/>
<dbReference type="InterPro" id="IPR025943">
    <property type="entry name" value="Sigma_54_int_dom_ATP-bd_2"/>
</dbReference>
<dbReference type="InterPro" id="IPR002078">
    <property type="entry name" value="Sigma_54_int"/>
</dbReference>